<feature type="transmembrane region" description="Helical" evidence="6">
    <location>
        <begin position="256"/>
        <end position="277"/>
    </location>
</feature>
<dbReference type="PANTHER" id="PTHR31645:SF0">
    <property type="entry name" value="OLIGOPEPTIDE TRANSPORTER YGL114W-RELATED"/>
    <property type="match status" value="1"/>
</dbReference>
<feature type="transmembrane region" description="Helical" evidence="6">
    <location>
        <begin position="580"/>
        <end position="604"/>
    </location>
</feature>
<proteinExistence type="predicted"/>
<organism evidence="7 8">
    <name type="scientific">Acidomonas methanolica NBRC 104435</name>
    <dbReference type="NCBI Taxonomy" id="1231351"/>
    <lineage>
        <taxon>Bacteria</taxon>
        <taxon>Pseudomonadati</taxon>
        <taxon>Pseudomonadota</taxon>
        <taxon>Alphaproteobacteria</taxon>
        <taxon>Acetobacterales</taxon>
        <taxon>Acetobacteraceae</taxon>
        <taxon>Acidomonas</taxon>
    </lineage>
</organism>
<gene>
    <name evidence="7" type="ORF">Amme_040_026</name>
</gene>
<evidence type="ECO:0000256" key="5">
    <source>
        <dbReference type="ARBA" id="ARBA00023136"/>
    </source>
</evidence>
<comment type="subcellular location">
    <subcellularLocation>
        <location evidence="1">Membrane</location>
        <topology evidence="1">Multi-pass membrane protein</topology>
    </subcellularLocation>
</comment>
<keyword evidence="4 6" id="KW-1133">Transmembrane helix</keyword>
<evidence type="ECO:0000256" key="4">
    <source>
        <dbReference type="ARBA" id="ARBA00022989"/>
    </source>
</evidence>
<reference evidence="7 8" key="2">
    <citation type="journal article" date="2014" name="FEMS Microbiol. Lett.">
        <title>Draft genomic DNA sequence of the facultatively methylotrophic bacterium Acidomonas methanolica type strain MB58.</title>
        <authorList>
            <person name="Higashiura N."/>
            <person name="Hadano H."/>
            <person name="Hirakawa H."/>
            <person name="Matsutani M."/>
            <person name="Takabe S."/>
            <person name="Matsushita K."/>
            <person name="Azuma Y."/>
        </authorList>
    </citation>
    <scope>NUCLEOTIDE SEQUENCE [LARGE SCALE GENOMIC DNA]</scope>
    <source>
        <strain evidence="7 8">MB58</strain>
    </source>
</reference>
<feature type="transmembrane region" description="Helical" evidence="6">
    <location>
        <begin position="338"/>
        <end position="362"/>
    </location>
</feature>
<reference evidence="8" key="1">
    <citation type="journal article" date="2014" name="FEMS Microbiol. Lett.">
        <title>Draft Genomic DNA Sequence of the Facultatively Methylotrophic Bacterium Acidomonas methanolica type strain MB58.</title>
        <authorList>
            <person name="Higashiura N."/>
            <person name="Hadano H."/>
            <person name="Hirakawa H."/>
            <person name="Matsutani M."/>
            <person name="Takabe S."/>
            <person name="Matsushita K."/>
            <person name="Azuma Y."/>
        </authorList>
    </citation>
    <scope>NUCLEOTIDE SEQUENCE [LARGE SCALE GENOMIC DNA]</scope>
    <source>
        <strain evidence="8">MB58</strain>
    </source>
</reference>
<feature type="transmembrane region" description="Helical" evidence="6">
    <location>
        <begin position="208"/>
        <end position="235"/>
    </location>
</feature>
<keyword evidence="8" id="KW-1185">Reference proteome</keyword>
<dbReference type="NCBIfam" id="TIGR00728">
    <property type="entry name" value="OPT_sfam"/>
    <property type="match status" value="1"/>
</dbReference>
<dbReference type="GO" id="GO:0035673">
    <property type="term" value="F:oligopeptide transmembrane transporter activity"/>
    <property type="evidence" value="ECO:0007669"/>
    <property type="project" value="InterPro"/>
</dbReference>
<feature type="transmembrane region" description="Helical" evidence="6">
    <location>
        <begin position="305"/>
        <end position="326"/>
    </location>
</feature>
<protein>
    <submittedName>
        <fullName evidence="7">Oligopeptide transporter</fullName>
    </submittedName>
</protein>
<dbReference type="InterPro" id="IPR045035">
    <property type="entry name" value="YSL-like"/>
</dbReference>
<keyword evidence="5 6" id="KW-0472">Membrane</keyword>
<evidence type="ECO:0000256" key="1">
    <source>
        <dbReference type="ARBA" id="ARBA00004141"/>
    </source>
</evidence>
<feature type="transmembrane region" description="Helical" evidence="6">
    <location>
        <begin position="37"/>
        <end position="55"/>
    </location>
</feature>
<dbReference type="Proteomes" id="UP000019760">
    <property type="component" value="Unassembled WGS sequence"/>
</dbReference>
<sequence length="658" mass="66721">MNAAGRAGGELSWRGIVLGALITLVFTASNVYLGLKIGLTIASSIPAAVISMAVLRMLGRSTVLENNMVQTQASAAGTLSCVFAAVPALVMVGYWRNFPYWQTMLISLAGGMTGVLFTIPLRRALVTRSALPYPEGVACAEILHASSPEGDAASVRALASGGVIAALMTLAGGGLRLFSDGVGAVASLGNAVFRIHGSFSLALFGTGYLVGIGGGLAMLFGVAIGWGVAVPWLTALTDHAGATPQALATAIWLHKVRFLGAGTIAVAAVATLLSLMGPVASGLKEALSARHRATAGDSDRDLPPVAILAIGVVLTLTLAALFALFLHPALPFGAGMAVPVLLGLAACVVLGFLVAAACGYMAGIVGSSSSPISGIGIIAIVLLSLAMLGLEALHLLPPAFAAQDQKLAIAFGLFVLTALTASAAISNDNLQDLKTGQLVGASPWRQELALLIGCVVGAVVIPPVLNVLYQAYGFVGTLPRPGMDATRALAAPQPALMAAIAEGILLGGLDWPMILIGAALGLGLVALDRIARRFGFAVPPLAVGMGIYLPSDISVTIAFGAVVSWLVLRGRKQGEGGIGTMLASGFIVGESLMGVALAAVSGAAGRSDALALPVAPGLATLLGGAAFLGVALWFARMLRQSRRDDFGGQENHLQRCDV</sequence>
<feature type="transmembrane region" description="Helical" evidence="6">
    <location>
        <begin position="407"/>
        <end position="425"/>
    </location>
</feature>
<dbReference type="GO" id="GO:0016020">
    <property type="term" value="C:membrane"/>
    <property type="evidence" value="ECO:0007669"/>
    <property type="project" value="UniProtKB-SubCell"/>
</dbReference>
<evidence type="ECO:0000313" key="7">
    <source>
        <dbReference type="EMBL" id="GAJ28954.1"/>
    </source>
</evidence>
<feature type="transmembrane region" description="Helical" evidence="6">
    <location>
        <begin position="448"/>
        <end position="475"/>
    </location>
</feature>
<evidence type="ECO:0000313" key="8">
    <source>
        <dbReference type="Proteomes" id="UP000019760"/>
    </source>
</evidence>
<dbReference type="AlphaFoldDB" id="A0A023D4F3"/>
<dbReference type="RefSeq" id="WP_408735057.1">
    <property type="nucleotide sequence ID" value="NZ_BAND01000040.1"/>
</dbReference>
<dbReference type="EMBL" id="BAND01000040">
    <property type="protein sequence ID" value="GAJ28954.1"/>
    <property type="molecule type" value="Genomic_DNA"/>
</dbReference>
<name>A0A023D4F3_ACIMT</name>
<feature type="transmembrane region" description="Helical" evidence="6">
    <location>
        <begin position="76"/>
        <end position="95"/>
    </location>
</feature>
<feature type="transmembrane region" description="Helical" evidence="6">
    <location>
        <begin position="610"/>
        <end position="634"/>
    </location>
</feature>
<feature type="transmembrane region" description="Helical" evidence="6">
    <location>
        <begin position="12"/>
        <end position="31"/>
    </location>
</feature>
<feature type="transmembrane region" description="Helical" evidence="6">
    <location>
        <begin position="157"/>
        <end position="178"/>
    </location>
</feature>
<feature type="transmembrane region" description="Helical" evidence="6">
    <location>
        <begin position="101"/>
        <end position="121"/>
    </location>
</feature>
<evidence type="ECO:0000256" key="2">
    <source>
        <dbReference type="ARBA" id="ARBA00022448"/>
    </source>
</evidence>
<feature type="transmembrane region" description="Helical" evidence="6">
    <location>
        <begin position="496"/>
        <end position="527"/>
    </location>
</feature>
<feature type="transmembrane region" description="Helical" evidence="6">
    <location>
        <begin position="374"/>
        <end position="395"/>
    </location>
</feature>
<comment type="caution">
    <text evidence="7">The sequence shown here is derived from an EMBL/GenBank/DDBJ whole genome shotgun (WGS) entry which is preliminary data.</text>
</comment>
<dbReference type="InterPro" id="IPR004813">
    <property type="entry name" value="OPT"/>
</dbReference>
<dbReference type="PANTHER" id="PTHR31645">
    <property type="entry name" value="OLIGOPEPTIDE TRANSPORTER YGL114W-RELATED"/>
    <property type="match status" value="1"/>
</dbReference>
<dbReference type="Pfam" id="PF03169">
    <property type="entry name" value="OPT"/>
    <property type="match status" value="1"/>
</dbReference>
<evidence type="ECO:0000256" key="6">
    <source>
        <dbReference type="SAM" id="Phobius"/>
    </source>
</evidence>
<dbReference type="NCBIfam" id="TIGR00733">
    <property type="entry name" value="OPT family oligopeptide transporter"/>
    <property type="match status" value="1"/>
</dbReference>
<keyword evidence="2" id="KW-0813">Transport</keyword>
<evidence type="ECO:0000256" key="3">
    <source>
        <dbReference type="ARBA" id="ARBA00022692"/>
    </source>
</evidence>
<keyword evidence="3 6" id="KW-0812">Transmembrane</keyword>
<feature type="transmembrane region" description="Helical" evidence="6">
    <location>
        <begin position="547"/>
        <end position="568"/>
    </location>
</feature>
<dbReference type="InterPro" id="IPR004814">
    <property type="entry name" value="Oligopep_transpt"/>
</dbReference>
<accession>A0A023D4F3</accession>